<sequence length="78" mass="8751">MHQTAQRNQPASTMPHRAESRREVFKLEANNRLVTAAKPFPYQPGHQVELLHLQAEADALILKLQAAGQRQIAQAQSL</sequence>
<accession>A0A2W4V329</accession>
<proteinExistence type="predicted"/>
<organism evidence="2 3">
    <name type="scientific">Leptolyngbya foveolarum</name>
    <dbReference type="NCBI Taxonomy" id="47253"/>
    <lineage>
        <taxon>Bacteria</taxon>
        <taxon>Bacillati</taxon>
        <taxon>Cyanobacteriota</taxon>
        <taxon>Cyanophyceae</taxon>
        <taxon>Leptolyngbyales</taxon>
        <taxon>Leptolyngbyaceae</taxon>
        <taxon>Leptolyngbya group</taxon>
        <taxon>Leptolyngbya</taxon>
    </lineage>
</organism>
<feature type="compositionally biased region" description="Polar residues" evidence="1">
    <location>
        <begin position="1"/>
        <end position="12"/>
    </location>
</feature>
<evidence type="ECO:0000256" key="1">
    <source>
        <dbReference type="SAM" id="MobiDB-lite"/>
    </source>
</evidence>
<gene>
    <name evidence="2" type="ORF">DCF25_00245</name>
</gene>
<feature type="region of interest" description="Disordered" evidence="1">
    <location>
        <begin position="1"/>
        <end position="21"/>
    </location>
</feature>
<evidence type="ECO:0000313" key="3">
    <source>
        <dbReference type="Proteomes" id="UP000249354"/>
    </source>
</evidence>
<protein>
    <submittedName>
        <fullName evidence="2">Uncharacterized protein</fullName>
    </submittedName>
</protein>
<reference evidence="3" key="1">
    <citation type="submission" date="2018-04" db="EMBL/GenBank/DDBJ databases">
        <authorList>
            <person name="Cornet L."/>
        </authorList>
    </citation>
    <scope>NUCLEOTIDE SEQUENCE [LARGE SCALE GENOMIC DNA]</scope>
</reference>
<reference evidence="2 3" key="2">
    <citation type="submission" date="2018-06" db="EMBL/GenBank/DDBJ databases">
        <title>Metagenomic assembly of (sub)arctic Cyanobacteria and their associated microbiome from non-axenic cultures.</title>
        <authorList>
            <person name="Baurain D."/>
        </authorList>
    </citation>
    <scope>NUCLEOTIDE SEQUENCE [LARGE SCALE GENOMIC DNA]</scope>
    <source>
        <strain evidence="2">ULC129bin1</strain>
    </source>
</reference>
<dbReference type="EMBL" id="QBMC01000001">
    <property type="protein sequence ID" value="PZO23499.1"/>
    <property type="molecule type" value="Genomic_DNA"/>
</dbReference>
<evidence type="ECO:0000313" key="2">
    <source>
        <dbReference type="EMBL" id="PZO23499.1"/>
    </source>
</evidence>
<name>A0A2W4V329_9CYAN</name>
<comment type="caution">
    <text evidence="2">The sequence shown here is derived from an EMBL/GenBank/DDBJ whole genome shotgun (WGS) entry which is preliminary data.</text>
</comment>
<dbReference type="AlphaFoldDB" id="A0A2W4V329"/>
<dbReference type="Proteomes" id="UP000249354">
    <property type="component" value="Unassembled WGS sequence"/>
</dbReference>